<dbReference type="EMBL" id="JABFUD020000006">
    <property type="protein sequence ID" value="KAI5078405.1"/>
    <property type="molecule type" value="Genomic_DNA"/>
</dbReference>
<evidence type="ECO:0000256" key="3">
    <source>
        <dbReference type="SAM" id="MobiDB-lite"/>
    </source>
</evidence>
<feature type="region of interest" description="Disordered" evidence="3">
    <location>
        <begin position="431"/>
        <end position="460"/>
    </location>
</feature>
<evidence type="ECO:0000313" key="6">
    <source>
        <dbReference type="Proteomes" id="UP000886520"/>
    </source>
</evidence>
<feature type="domain" description="RecQ mediated genome instability protein 1 OB-fold" evidence="4">
    <location>
        <begin position="55"/>
        <end position="171"/>
    </location>
</feature>
<evidence type="ECO:0000259" key="4">
    <source>
        <dbReference type="Pfam" id="PF08585"/>
    </source>
</evidence>
<feature type="compositionally biased region" description="Basic and acidic residues" evidence="3">
    <location>
        <begin position="198"/>
        <end position="213"/>
    </location>
</feature>
<dbReference type="InterPro" id="IPR042470">
    <property type="entry name" value="RMI1_N_C_sf"/>
</dbReference>
<organism evidence="5 6">
    <name type="scientific">Adiantum capillus-veneris</name>
    <name type="common">Maidenhair fern</name>
    <dbReference type="NCBI Taxonomy" id="13818"/>
    <lineage>
        <taxon>Eukaryota</taxon>
        <taxon>Viridiplantae</taxon>
        <taxon>Streptophyta</taxon>
        <taxon>Embryophyta</taxon>
        <taxon>Tracheophyta</taxon>
        <taxon>Polypodiopsida</taxon>
        <taxon>Polypodiidae</taxon>
        <taxon>Polypodiales</taxon>
        <taxon>Pteridineae</taxon>
        <taxon>Pteridaceae</taxon>
        <taxon>Vittarioideae</taxon>
        <taxon>Adiantum</taxon>
    </lineage>
</organism>
<dbReference type="GO" id="GO:0005634">
    <property type="term" value="C:nucleus"/>
    <property type="evidence" value="ECO:0007669"/>
    <property type="project" value="UniProtKB-SubCell"/>
</dbReference>
<proteinExistence type="predicted"/>
<dbReference type="Proteomes" id="UP000886520">
    <property type="component" value="Chromosome 6"/>
</dbReference>
<dbReference type="PANTHER" id="PTHR13681:SF24">
    <property type="entry name" value="TUDOR DOMAIN-CONTAINING PROTEIN 3"/>
    <property type="match status" value="1"/>
</dbReference>
<keyword evidence="2" id="KW-0539">Nucleus</keyword>
<reference evidence="5" key="1">
    <citation type="submission" date="2021-01" db="EMBL/GenBank/DDBJ databases">
        <title>Adiantum capillus-veneris genome.</title>
        <authorList>
            <person name="Fang Y."/>
            <person name="Liao Q."/>
        </authorList>
    </citation>
    <scope>NUCLEOTIDE SEQUENCE</scope>
    <source>
        <strain evidence="5">H3</strain>
        <tissue evidence="5">Leaf</tissue>
    </source>
</reference>
<dbReference type="Pfam" id="PF08585">
    <property type="entry name" value="RMI1_N_C"/>
    <property type="match status" value="1"/>
</dbReference>
<comment type="subcellular location">
    <subcellularLocation>
        <location evidence="1">Nucleus</location>
    </subcellularLocation>
</comment>
<dbReference type="AlphaFoldDB" id="A0A9D4V263"/>
<accession>A0A9D4V263</accession>
<dbReference type="Gene3D" id="2.40.50.770">
    <property type="entry name" value="RecQ-mediated genome instability protein Rmi1, C-terminal domain"/>
    <property type="match status" value="1"/>
</dbReference>
<dbReference type="PANTHER" id="PTHR13681">
    <property type="entry name" value="SURVIVAL OF MOTOR NEURON-RELATED-SPLICING FACTOR 30-RELATED"/>
    <property type="match status" value="1"/>
</dbReference>
<evidence type="ECO:0000313" key="5">
    <source>
        <dbReference type="EMBL" id="KAI5078405.1"/>
    </source>
</evidence>
<gene>
    <name evidence="5" type="ORF">GOP47_0006076</name>
</gene>
<comment type="caution">
    <text evidence="5">The sequence shown here is derived from an EMBL/GenBank/DDBJ whole genome shotgun (WGS) entry which is preliminary data.</text>
</comment>
<name>A0A9D4V263_ADICA</name>
<feature type="region of interest" description="Disordered" evidence="3">
    <location>
        <begin position="184"/>
        <end position="237"/>
    </location>
</feature>
<sequence>MEEELRKSGWHIKPRALLDLVGDDDPSPSLSTARDALVAQLLDSDLKDVGSPSLPDALSLQRISRLQGPLVLQVVSAKNICQGSSKSLLRTGHAHLDGRLLRIHLTDGCTVISVIEYHSMPAFSVDTAPGTKVKLENTIPMQSGLLLGDARSFNILGGHVPALYESWEMERKYSGLTRLTTTKGLRAEDDSGPPPFHGLHESGQRNHNSKEKPPAALQGAHSTNPIQRASVRPDKSSELRTLIDSNFSQNHVNNERGNMAPEPAPTSNYPASSGSSCQPEIRTDLEDMGTVVKKVEDIRKDAIKAALALGVETAPSHNRVAAQKLLEKRADFNSRNETNRGRSLGGRGRGRRGARQVEEATLTLDEWEAKRGASIPSTSRRAFAHHDEASSYDDEALAQELHYQLNVQSRGHAATTADAAKEAEQIRLSMFSFAGGNDDGGQGRHGGRGRGRGRGRRRGR</sequence>
<dbReference type="SMART" id="SM01161">
    <property type="entry name" value="DUF1767"/>
    <property type="match status" value="1"/>
</dbReference>
<feature type="compositionally biased region" description="Basic residues" evidence="3">
    <location>
        <begin position="445"/>
        <end position="460"/>
    </location>
</feature>
<evidence type="ECO:0000256" key="2">
    <source>
        <dbReference type="ARBA" id="ARBA00023242"/>
    </source>
</evidence>
<feature type="region of interest" description="Disordered" evidence="3">
    <location>
        <begin position="249"/>
        <end position="278"/>
    </location>
</feature>
<feature type="compositionally biased region" description="Polar residues" evidence="3">
    <location>
        <begin position="265"/>
        <end position="278"/>
    </location>
</feature>
<dbReference type="OrthoDB" id="434939at2759"/>
<evidence type="ECO:0000256" key="1">
    <source>
        <dbReference type="ARBA" id="ARBA00004123"/>
    </source>
</evidence>
<dbReference type="InterPro" id="IPR013894">
    <property type="entry name" value="RMI1_OB"/>
</dbReference>
<feature type="region of interest" description="Disordered" evidence="3">
    <location>
        <begin position="332"/>
        <end position="355"/>
    </location>
</feature>
<protein>
    <recommendedName>
        <fullName evidence="4">RecQ mediated genome instability protein 1 OB-fold domain-containing protein</fullName>
    </recommendedName>
</protein>
<keyword evidence="6" id="KW-1185">Reference proteome</keyword>